<dbReference type="GO" id="GO:0005525">
    <property type="term" value="F:GTP binding"/>
    <property type="evidence" value="ECO:0007669"/>
    <property type="project" value="InterPro"/>
</dbReference>
<keyword evidence="1" id="KW-0547">Nucleotide-binding</keyword>
<organism evidence="3">
    <name type="scientific">Tetrahymena thermophila</name>
    <dbReference type="NCBI Taxonomy" id="5911"/>
    <lineage>
        <taxon>Eukaryota</taxon>
        <taxon>Sar</taxon>
        <taxon>Alveolata</taxon>
        <taxon>Ciliophora</taxon>
        <taxon>Intramacronucleata</taxon>
        <taxon>Oligohymenophorea</taxon>
        <taxon>Hymenostomatida</taxon>
        <taxon>Tetrahymenina</taxon>
        <taxon>Tetrahymenidae</taxon>
        <taxon>Tetrahymena</taxon>
    </lineage>
</organism>
<dbReference type="AlphaFoldDB" id="E1CB04"/>
<proteinExistence type="evidence at transcript level"/>
<feature type="region of interest" description="Disordered" evidence="2">
    <location>
        <begin position="170"/>
        <end position="197"/>
    </location>
</feature>
<accession>E1CB04</accession>
<evidence type="ECO:0000313" key="3">
    <source>
        <dbReference type="EMBL" id="BAJ21294.1"/>
    </source>
</evidence>
<evidence type="ECO:0000256" key="2">
    <source>
        <dbReference type="SAM" id="MobiDB-lite"/>
    </source>
</evidence>
<dbReference type="InterPro" id="IPR005225">
    <property type="entry name" value="Small_GTP-bd"/>
</dbReference>
<dbReference type="SUPFAM" id="SSF52540">
    <property type="entry name" value="P-loop containing nucleoside triphosphate hydrolases"/>
    <property type="match status" value="1"/>
</dbReference>
<dbReference type="PANTHER" id="PTHR47978">
    <property type="match status" value="1"/>
</dbReference>
<name>E1CB04_TETTH</name>
<dbReference type="PROSITE" id="PS51421">
    <property type="entry name" value="RAS"/>
    <property type="match status" value="1"/>
</dbReference>
<dbReference type="InterPro" id="IPR027417">
    <property type="entry name" value="P-loop_NTPase"/>
</dbReference>
<dbReference type="CDD" id="cd00154">
    <property type="entry name" value="Rab"/>
    <property type="match status" value="1"/>
</dbReference>
<dbReference type="PROSITE" id="PS51420">
    <property type="entry name" value="RHO"/>
    <property type="match status" value="1"/>
</dbReference>
<dbReference type="PROSITE" id="PS51419">
    <property type="entry name" value="RAB"/>
    <property type="match status" value="1"/>
</dbReference>
<dbReference type="GO" id="GO:0003924">
    <property type="term" value="F:GTPase activity"/>
    <property type="evidence" value="ECO:0007669"/>
    <property type="project" value="InterPro"/>
</dbReference>
<dbReference type="PROSITE" id="PS51417">
    <property type="entry name" value="ARF"/>
    <property type="match status" value="1"/>
</dbReference>
<dbReference type="SMART" id="SM00176">
    <property type="entry name" value="RAN"/>
    <property type="match status" value="1"/>
</dbReference>
<dbReference type="SMART" id="SM00174">
    <property type="entry name" value="RHO"/>
    <property type="match status" value="1"/>
</dbReference>
<dbReference type="EMBL" id="AB365914">
    <property type="protein sequence ID" value="BAJ21294.1"/>
    <property type="molecule type" value="mRNA"/>
</dbReference>
<dbReference type="SMART" id="SM00175">
    <property type="entry name" value="RAB"/>
    <property type="match status" value="1"/>
</dbReference>
<dbReference type="OMA" id="KQDTFHT"/>
<dbReference type="InterPro" id="IPR001806">
    <property type="entry name" value="Small_GTPase"/>
</dbReference>
<dbReference type="PRINTS" id="PR00449">
    <property type="entry name" value="RASTRNSFRMNG"/>
</dbReference>
<feature type="compositionally biased region" description="Polar residues" evidence="2">
    <location>
        <begin position="175"/>
        <end position="189"/>
    </location>
</feature>
<dbReference type="Pfam" id="PF00071">
    <property type="entry name" value="Ras"/>
    <property type="match status" value="1"/>
</dbReference>
<protein>
    <submittedName>
        <fullName evidence="3">Rab-family small GTPase Rab5B</fullName>
    </submittedName>
</protein>
<sequence>MSKARDIKVVILGDAGVGKTSILNRFSNKGFDENSQTTLGASFIPKVLTRGDKTYKFQIWDTAGQEKYRSLAPLYYRDTHAALIVYDITNRASFDVLKKWVQELREHGPANITIAVVGNKVDLIDREDVKYDEAKQYANELNAIFQYTSAKENQNIESLFIQIAEKEEQKDINPTKPQSNKGFQNQVQRPQGGGCNC</sequence>
<dbReference type="NCBIfam" id="TIGR00231">
    <property type="entry name" value="small_GTP"/>
    <property type="match status" value="1"/>
</dbReference>
<dbReference type="FunFam" id="3.40.50.300:FF:000808">
    <property type="entry name" value="Small GTP-binding protein, putative"/>
    <property type="match status" value="1"/>
</dbReference>
<dbReference type="SMART" id="SM00173">
    <property type="entry name" value="RAS"/>
    <property type="match status" value="1"/>
</dbReference>
<evidence type="ECO:0000256" key="1">
    <source>
        <dbReference type="ARBA" id="ARBA00022741"/>
    </source>
</evidence>
<dbReference type="Gene3D" id="3.40.50.300">
    <property type="entry name" value="P-loop containing nucleotide triphosphate hydrolases"/>
    <property type="match status" value="1"/>
</dbReference>
<reference evidence="3" key="1">
    <citation type="journal article" date="2010" name="J. Eukaryot. Microbiol.">
        <title>Marked amplification and diversification of products of ras genes from rat brain, Rab GTPases, in the ciliates Tetrahymena thermophila and Paramecium tetraurelia.</title>
        <authorList>
            <person name="Saito-Nakano Y."/>
            <person name="Nakahara T."/>
            <person name="Nakano K."/>
            <person name="Nozaki T."/>
            <person name="Numata O."/>
        </authorList>
    </citation>
    <scope>NUCLEOTIDE SEQUENCE</scope>
</reference>
<gene>
    <name evidence="3" type="primary">RAB5B</name>
</gene>